<keyword evidence="2" id="KW-1185">Reference proteome</keyword>
<name>A0AAQ3NTP6_VIGMU</name>
<sequence>MSDLVVAPLSLATLLISATFRRCGHSSMAKMTSDPGLPLFNPDYHGSDWVLGLLWFLLAGLVSRNDDIGRKCPRSGAIYVGEGLAMEISGEEDDFAAVDGATVWFSWCGLVWPGLVVRMVATLGFGGVNGGFTVMVEDDDNLRLAARLMMVEIGFGGDKVGDIGDKGFCVEGEAGVAVWRCREVLGWWREQPLFRDILILRVATGQFDTRTRPAPRYLPDTRIKNSVDFSLPADTRWIPGGNALHLDQRHNLMTIRMTTLWERLRHDLAFVGGWRWTRRFFCRVRRPSSSLLHVRVSHKEISFSISFLAANQPRGSSLAQQRRDNGVARTRAFAFSGEPFVSSCPRPLRLPPLPPCRRLSHHHFCKTFLYVPISVDHVERLSSSIVKRTLCALGMTTSRQNSHSAPQGVRSTNFLRQVVSGRPFLTFFRSFWGVFDPSGAIGKGLKLVVGGPRIGAITGGLFRAEADDASIVEALETEEGATPTS</sequence>
<organism evidence="1 2">
    <name type="scientific">Vigna mungo</name>
    <name type="common">Black gram</name>
    <name type="synonym">Phaseolus mungo</name>
    <dbReference type="NCBI Taxonomy" id="3915"/>
    <lineage>
        <taxon>Eukaryota</taxon>
        <taxon>Viridiplantae</taxon>
        <taxon>Streptophyta</taxon>
        <taxon>Embryophyta</taxon>
        <taxon>Tracheophyta</taxon>
        <taxon>Spermatophyta</taxon>
        <taxon>Magnoliopsida</taxon>
        <taxon>eudicotyledons</taxon>
        <taxon>Gunneridae</taxon>
        <taxon>Pentapetalae</taxon>
        <taxon>rosids</taxon>
        <taxon>fabids</taxon>
        <taxon>Fabales</taxon>
        <taxon>Fabaceae</taxon>
        <taxon>Papilionoideae</taxon>
        <taxon>50 kb inversion clade</taxon>
        <taxon>NPAAA clade</taxon>
        <taxon>indigoferoid/millettioid clade</taxon>
        <taxon>Phaseoleae</taxon>
        <taxon>Vigna</taxon>
    </lineage>
</organism>
<dbReference type="Proteomes" id="UP001374535">
    <property type="component" value="Chromosome 4"/>
</dbReference>
<accession>A0AAQ3NTP6</accession>
<evidence type="ECO:0000313" key="2">
    <source>
        <dbReference type="Proteomes" id="UP001374535"/>
    </source>
</evidence>
<dbReference type="AlphaFoldDB" id="A0AAQ3NTP6"/>
<dbReference type="EMBL" id="CP144697">
    <property type="protein sequence ID" value="WVZ14318.1"/>
    <property type="molecule type" value="Genomic_DNA"/>
</dbReference>
<evidence type="ECO:0000313" key="1">
    <source>
        <dbReference type="EMBL" id="WVZ14318.1"/>
    </source>
</evidence>
<gene>
    <name evidence="1" type="ORF">V8G54_011884</name>
</gene>
<proteinExistence type="predicted"/>
<reference evidence="1 2" key="1">
    <citation type="journal article" date="2023" name="Life. Sci Alliance">
        <title>Evolutionary insights into 3D genome organization and epigenetic landscape of Vigna mungo.</title>
        <authorList>
            <person name="Junaid A."/>
            <person name="Singh B."/>
            <person name="Bhatia S."/>
        </authorList>
    </citation>
    <scope>NUCLEOTIDE SEQUENCE [LARGE SCALE GENOMIC DNA]</scope>
    <source>
        <strain evidence="1">Urdbean</strain>
    </source>
</reference>
<protein>
    <submittedName>
        <fullName evidence="1">Uncharacterized protein</fullName>
    </submittedName>
</protein>